<dbReference type="PANTHER" id="PTHR42867:SF1">
    <property type="entry name" value="MEMBRANE PROTEIN-RELATED"/>
    <property type="match status" value="1"/>
</dbReference>
<feature type="compositionally biased region" description="Basic residues" evidence="1">
    <location>
        <begin position="368"/>
        <end position="377"/>
    </location>
</feature>
<keyword evidence="2" id="KW-0812">Transmembrane</keyword>
<sequence>MKPSGIGGQAVIEGVMMKNKDDYAVAVRKSNGEIVVEKTTFTSIAGKYTFFKLPIIRGMLAFVESMMIGTRTLNFSASLFEDEEEKEPSKVDAALSKVFKGKTESIVMGLTMIVAVLIAVGIFIILPTYVAGLLGRRIESDALLALVEGCIRIVLFILYVLAISQAKDIKRVFMYHGAEHKTINCLEQGFELTVENVKWQSRQHKRCGTSFMFLVMFISILFFIFIRVDHQWIRYLVRILLVPVIAGVSYEFIRLAGRNNSIVVNILSQPGMWLQGLTTREPDDEMIEVAIKSVEAVFDWKGFIDPDKSRGKGTRKNKKNSKDSNVKQTAGQIKSVENMTSSKNIENEDKVVVTENTQSNKPLESSKSKKKQGKNNKKQYLVKEQEITHQEIAAASEFISREDNSLLDEEDDEILRALDHYLDSDGVTKNKD</sequence>
<accession>A0A6S6R0N7</accession>
<feature type="transmembrane region" description="Helical" evidence="2">
    <location>
        <begin position="207"/>
        <end position="226"/>
    </location>
</feature>
<dbReference type="InterPro" id="IPR010787">
    <property type="entry name" value="DUF1385"/>
</dbReference>
<feature type="compositionally biased region" description="Polar residues" evidence="1">
    <location>
        <begin position="354"/>
        <end position="363"/>
    </location>
</feature>
<dbReference type="AlphaFoldDB" id="A0A6S6R0N7"/>
<evidence type="ECO:0000256" key="2">
    <source>
        <dbReference type="SAM" id="Phobius"/>
    </source>
</evidence>
<feature type="transmembrane region" description="Helical" evidence="2">
    <location>
        <begin position="142"/>
        <end position="164"/>
    </location>
</feature>
<dbReference type="EMBL" id="AP023367">
    <property type="protein sequence ID" value="BCJ96474.1"/>
    <property type="molecule type" value="Genomic_DNA"/>
</dbReference>
<proteinExistence type="predicted"/>
<keyword evidence="4" id="KW-1185">Reference proteome</keyword>
<keyword evidence="2" id="KW-1133">Transmembrane helix</keyword>
<dbReference type="Proteomes" id="UP000515561">
    <property type="component" value="Chromosome"/>
</dbReference>
<keyword evidence="2" id="KW-0472">Membrane</keyword>
<dbReference type="KEGG" id="acel:acsn021_40430"/>
<dbReference type="PANTHER" id="PTHR42867">
    <property type="entry name" value="MEMBRANE PROTEIN-RELATED"/>
    <property type="match status" value="1"/>
</dbReference>
<reference evidence="3 4" key="1">
    <citation type="journal article" date="2016" name="Int. J. Syst. Evol. Microbiol.">
        <title>Descriptions of Anaerotaenia torta gen. nov., sp. nov. and Anaerocolumna cellulosilytica gen. nov., sp. nov. isolated from a methanogenic reactor of cattle waste.</title>
        <authorList>
            <person name="Uek A."/>
            <person name="Ohtaki Y."/>
            <person name="Kaku N."/>
            <person name="Ueki K."/>
        </authorList>
    </citation>
    <scope>NUCLEOTIDE SEQUENCE [LARGE SCALE GENOMIC DNA]</scope>
    <source>
        <strain evidence="3 4">SN021</strain>
    </source>
</reference>
<evidence type="ECO:0000313" key="3">
    <source>
        <dbReference type="EMBL" id="BCJ96474.1"/>
    </source>
</evidence>
<feature type="transmembrane region" description="Helical" evidence="2">
    <location>
        <begin position="232"/>
        <end position="253"/>
    </location>
</feature>
<evidence type="ECO:0000313" key="4">
    <source>
        <dbReference type="Proteomes" id="UP000515561"/>
    </source>
</evidence>
<gene>
    <name evidence="3" type="ORF">acsn021_40430</name>
</gene>
<dbReference type="Pfam" id="PF07136">
    <property type="entry name" value="DUF1385"/>
    <property type="match status" value="1"/>
</dbReference>
<feature type="region of interest" description="Disordered" evidence="1">
    <location>
        <begin position="350"/>
        <end position="383"/>
    </location>
</feature>
<feature type="transmembrane region" description="Helical" evidence="2">
    <location>
        <begin position="106"/>
        <end position="130"/>
    </location>
</feature>
<organism evidence="3 4">
    <name type="scientific">Anaerocolumna cellulosilytica</name>
    <dbReference type="NCBI Taxonomy" id="433286"/>
    <lineage>
        <taxon>Bacteria</taxon>
        <taxon>Bacillati</taxon>
        <taxon>Bacillota</taxon>
        <taxon>Clostridia</taxon>
        <taxon>Lachnospirales</taxon>
        <taxon>Lachnospiraceae</taxon>
        <taxon>Anaerocolumna</taxon>
    </lineage>
</organism>
<name>A0A6S6R0N7_9FIRM</name>
<dbReference type="RefSeq" id="WP_184095287.1">
    <property type="nucleotide sequence ID" value="NZ_AP023367.1"/>
</dbReference>
<evidence type="ECO:0000256" key="1">
    <source>
        <dbReference type="SAM" id="MobiDB-lite"/>
    </source>
</evidence>
<protein>
    <submittedName>
        <fullName evidence="3">Uncharacterized protein</fullName>
    </submittedName>
</protein>
<feature type="region of interest" description="Disordered" evidence="1">
    <location>
        <begin position="308"/>
        <end position="330"/>
    </location>
</feature>